<gene>
    <name evidence="12" type="ORF">RRSL_02274</name>
</gene>
<keyword evidence="5" id="KW-0288">FMN</keyword>
<reference evidence="12 13" key="1">
    <citation type="journal article" date="2006" name="Mol. Plant Microbe Interact.">
        <title>Identification of open reading frames unique to a select agent: Ralstonia solanacearum race 3 biovar 2.</title>
        <authorList>
            <person name="Gabriel D.W."/>
            <person name="Allen C."/>
            <person name="Schell M."/>
            <person name="Denny T.P."/>
            <person name="Greenberg J.T."/>
            <person name="Duan Y.P."/>
            <person name="Flores-Cruz Z."/>
            <person name="Huang Q."/>
            <person name="Clifford J.M."/>
            <person name="Presting G."/>
            <person name="Gonzalez E.T."/>
            <person name="Reddy J."/>
            <person name="Elphinstone J."/>
            <person name="Swanson J."/>
            <person name="Yao J."/>
            <person name="Mulholland V."/>
            <person name="Liu L."/>
            <person name="Farmerie W."/>
            <person name="Patnaikuni M."/>
            <person name="Balogh B."/>
            <person name="Norman D."/>
            <person name="Alvarez A."/>
            <person name="Castillo J.A."/>
            <person name="Jones J."/>
            <person name="Saddler G."/>
            <person name="Walunas T."/>
            <person name="Zhukov A."/>
            <person name="Mikhailova N."/>
        </authorList>
    </citation>
    <scope>NUCLEOTIDE SEQUENCE [LARGE SCALE GENOMIC DNA]</scope>
    <source>
        <strain evidence="12 13">UW551</strain>
    </source>
</reference>
<dbReference type="SUPFAM" id="SSF51395">
    <property type="entry name" value="FMN-linked oxidoreductases"/>
    <property type="match status" value="1"/>
</dbReference>
<protein>
    <submittedName>
        <fullName evidence="12">Trimethylamine dehydrogenase</fullName>
        <ecNumber evidence="12">1.5.8.2</ecNumber>
    </submittedName>
</protein>
<evidence type="ECO:0000256" key="5">
    <source>
        <dbReference type="ARBA" id="ARBA00022643"/>
    </source>
</evidence>
<dbReference type="Proteomes" id="UP000005933">
    <property type="component" value="Unassembled WGS sequence"/>
</dbReference>
<keyword evidence="4" id="KW-0285">Flavoprotein</keyword>
<evidence type="ECO:0000256" key="10">
    <source>
        <dbReference type="SAM" id="MobiDB-lite"/>
    </source>
</evidence>
<keyword evidence="8" id="KW-0408">Iron</keyword>
<evidence type="ECO:0000256" key="6">
    <source>
        <dbReference type="ARBA" id="ARBA00022723"/>
    </source>
</evidence>
<dbReference type="CDD" id="cd02929">
    <property type="entry name" value="TMADH_HD_FMN"/>
    <property type="match status" value="1"/>
</dbReference>
<evidence type="ECO:0000256" key="4">
    <source>
        <dbReference type="ARBA" id="ARBA00022630"/>
    </source>
</evidence>
<dbReference type="Pfam" id="PF00724">
    <property type="entry name" value="Oxidored_FMN"/>
    <property type="match status" value="1"/>
</dbReference>
<evidence type="ECO:0000256" key="7">
    <source>
        <dbReference type="ARBA" id="ARBA00023002"/>
    </source>
</evidence>
<dbReference type="GO" id="GO:0046872">
    <property type="term" value="F:metal ion binding"/>
    <property type="evidence" value="ECO:0007669"/>
    <property type="project" value="UniProtKB-KW"/>
</dbReference>
<evidence type="ECO:0000256" key="9">
    <source>
        <dbReference type="ARBA" id="ARBA00023014"/>
    </source>
</evidence>
<keyword evidence="9" id="KW-0411">Iron-sulfur</keyword>
<keyword evidence="7 12" id="KW-0560">Oxidoreductase</keyword>
<comment type="cofactor">
    <cofactor evidence="1">
        <name>FMN</name>
        <dbReference type="ChEBI" id="CHEBI:58210"/>
    </cofactor>
</comment>
<feature type="region of interest" description="Disordered" evidence="10">
    <location>
        <begin position="1"/>
        <end position="61"/>
    </location>
</feature>
<comment type="cofactor">
    <cofactor evidence="2">
        <name>[4Fe-4S] cluster</name>
        <dbReference type="ChEBI" id="CHEBI:49883"/>
    </cofactor>
</comment>
<dbReference type="PRINTS" id="PR00368">
    <property type="entry name" value="FADPNR"/>
</dbReference>
<dbReference type="AlphaFoldDB" id="A0AB33VEB2"/>
<dbReference type="InterPro" id="IPR013785">
    <property type="entry name" value="Aldolase_TIM"/>
</dbReference>
<feature type="compositionally biased region" description="Basic and acidic residues" evidence="10">
    <location>
        <begin position="27"/>
        <end position="48"/>
    </location>
</feature>
<evidence type="ECO:0000313" key="12">
    <source>
        <dbReference type="EMBL" id="EAP73165.1"/>
    </source>
</evidence>
<organism evidence="12 13">
    <name type="scientific">Ralstonia solanacearum (strain UW551)</name>
    <dbReference type="NCBI Taxonomy" id="342110"/>
    <lineage>
        <taxon>Bacteria</taxon>
        <taxon>Pseudomonadati</taxon>
        <taxon>Pseudomonadota</taxon>
        <taxon>Betaproteobacteria</taxon>
        <taxon>Burkholderiales</taxon>
        <taxon>Burkholderiaceae</taxon>
        <taxon>Ralstonia</taxon>
        <taxon>Ralstonia solanacearum species complex</taxon>
    </lineage>
</organism>
<evidence type="ECO:0000259" key="11">
    <source>
        <dbReference type="Pfam" id="PF00724"/>
    </source>
</evidence>
<evidence type="ECO:0000313" key="13">
    <source>
        <dbReference type="Proteomes" id="UP000005933"/>
    </source>
</evidence>
<keyword evidence="6" id="KW-0479">Metal-binding</keyword>
<dbReference type="PANTHER" id="PTHR42917">
    <property type="entry name" value="2,4-DIENOYL-COA REDUCTASE"/>
    <property type="match status" value="1"/>
</dbReference>
<dbReference type="PANTHER" id="PTHR42917:SF2">
    <property type="entry name" value="2,4-DIENOYL-COA REDUCTASE [(2E)-ENOYL-COA-PRODUCING]"/>
    <property type="match status" value="1"/>
</dbReference>
<dbReference type="GO" id="GO:0050470">
    <property type="term" value="F:trimethylamine dehydrogenase activity"/>
    <property type="evidence" value="ECO:0007669"/>
    <property type="project" value="UniProtKB-EC"/>
</dbReference>
<dbReference type="InterPro" id="IPR051793">
    <property type="entry name" value="NADH:flavin_oxidoreductase"/>
</dbReference>
<dbReference type="EMBL" id="AAKL01000018">
    <property type="protein sequence ID" value="EAP73165.1"/>
    <property type="molecule type" value="Genomic_DNA"/>
</dbReference>
<name>A0AB33VEB2_RALSU</name>
<feature type="domain" description="NADH:flavin oxidoreductase/NADH oxidase N-terminal" evidence="11">
    <location>
        <begin position="92"/>
        <end position="416"/>
    </location>
</feature>
<comment type="similarity">
    <text evidence="3">In the N-terminal section; belongs to the NADH:flavin oxidoreductase/NADH oxidase family.</text>
</comment>
<sequence>MPRGLSIERARVDVHSARGPRPLRSLRMPEIDRRGSRAARPVDGDERGLPSSDRARRHARAGRQFHFRRACAPCAMTALDGTSSGPTRFDPLFEPVQLGPVTAKNRFYQVPHCNGMNRIHPSSMARMRGIKAEGGWGSICTEQCDIHYSGCHPRELRLWDAQDIPILAKACDEIHRHGALAGIELAHNGFHVSNLETRAIPIAPSLAPTRGIAPVTARAMDKRDIQDVRRWHRTAALNARRAGFDIVYVYASHDMTLPAHFLSRRHNRRTDEYGGSLENRVRLLRELVMDTKEAVGDRCAVALRFGVDELMGSGGLSSEGEGRDVVEMLADLPDLWDVNLSPFGNDGQTSRFSDEGFQDRYIRFVKRVTGKPVVGVGRFTSPDHMLALITSGALDLIGAARPSIADPFLPEKIRNGAFDDIRECIGCNLCVASDKLSVPLRCTQNPTIGEEWRRGWHPEVIPPKDTDDRVLVIGAGPAGLEAAVWLGRRGYETILADRARNFGGRAVAESSLPGLHAWRRVADWRLGQLRKDRHVLMLPENDVNADIALGTDSSLIVVATGAKWRRDGVGRTHASPIPGLDVLPVYSPDDIMAGRIPEGRVLVFDDDHYYMGGVISEKLAAHGCAVDFVTPESLVSAFTVNTAEQPRIQKRLIECARGVHVSQRLSRVTSDGAVVSCVFSARETFIRTDAIVLVTSQEPRDRLYHDIQERLASRHERDAVPRVVRIGDCHAPGTIAAAVFAGHLLARTLDNALYDTPPFRRESVALDWNQALDTPPPPRDLHHRAAARQAGRIPDVVAQISSVVNEDV</sequence>
<proteinExistence type="inferred from homology"/>
<feature type="compositionally biased region" description="Basic and acidic residues" evidence="10">
    <location>
        <begin position="1"/>
        <end position="16"/>
    </location>
</feature>
<evidence type="ECO:0000256" key="3">
    <source>
        <dbReference type="ARBA" id="ARBA00011048"/>
    </source>
</evidence>
<comment type="caution">
    <text evidence="12">The sequence shown here is derived from an EMBL/GenBank/DDBJ whole genome shotgun (WGS) entry which is preliminary data.</text>
</comment>
<evidence type="ECO:0000256" key="1">
    <source>
        <dbReference type="ARBA" id="ARBA00001917"/>
    </source>
</evidence>
<dbReference type="Gene3D" id="3.40.50.720">
    <property type="entry name" value="NAD(P)-binding Rossmann-like Domain"/>
    <property type="match status" value="1"/>
</dbReference>
<dbReference type="InterPro" id="IPR037348">
    <property type="entry name" value="TMADH/DMDH_FMN-bd"/>
</dbReference>
<dbReference type="InterPro" id="IPR036188">
    <property type="entry name" value="FAD/NAD-bd_sf"/>
</dbReference>
<dbReference type="Gene3D" id="3.50.50.60">
    <property type="entry name" value="FAD/NAD(P)-binding domain"/>
    <property type="match status" value="1"/>
</dbReference>
<dbReference type="Gene3D" id="3.20.20.70">
    <property type="entry name" value="Aldolase class I"/>
    <property type="match status" value="1"/>
</dbReference>
<dbReference type="GO" id="GO:0051536">
    <property type="term" value="F:iron-sulfur cluster binding"/>
    <property type="evidence" value="ECO:0007669"/>
    <property type="project" value="UniProtKB-KW"/>
</dbReference>
<accession>A0AB33VEB2</accession>
<dbReference type="InterPro" id="IPR001155">
    <property type="entry name" value="OxRdtase_FMN_N"/>
</dbReference>
<dbReference type="EC" id="1.5.8.2" evidence="12"/>
<evidence type="ECO:0000256" key="8">
    <source>
        <dbReference type="ARBA" id="ARBA00023004"/>
    </source>
</evidence>
<dbReference type="GO" id="GO:0010181">
    <property type="term" value="F:FMN binding"/>
    <property type="evidence" value="ECO:0007669"/>
    <property type="project" value="InterPro"/>
</dbReference>
<evidence type="ECO:0000256" key="2">
    <source>
        <dbReference type="ARBA" id="ARBA00001966"/>
    </source>
</evidence>
<dbReference type="SUPFAM" id="SSF51905">
    <property type="entry name" value="FAD/NAD(P)-binding domain"/>
    <property type="match status" value="1"/>
</dbReference>